<reference evidence="1" key="1">
    <citation type="submission" date="2021-01" db="EMBL/GenBank/DDBJ databases">
        <title>Phytophthora aleatoria, a newly-described species from Pinus radiata is distinct from Phytophthora cactorum isolates based on comparative genomics.</title>
        <authorList>
            <person name="Mcdougal R."/>
            <person name="Panda P."/>
            <person name="Williams N."/>
            <person name="Studholme D.J."/>
        </authorList>
    </citation>
    <scope>NUCLEOTIDE SEQUENCE</scope>
    <source>
        <strain evidence="1">NZFS 4037</strain>
    </source>
</reference>
<comment type="caution">
    <text evidence="1">The sequence shown here is derived from an EMBL/GenBank/DDBJ whole genome shotgun (WGS) entry which is preliminary data.</text>
</comment>
<evidence type="ECO:0000313" key="2">
    <source>
        <dbReference type="Proteomes" id="UP000709295"/>
    </source>
</evidence>
<accession>A0A8J5II49</accession>
<organism evidence="1 2">
    <name type="scientific">Phytophthora aleatoria</name>
    <dbReference type="NCBI Taxonomy" id="2496075"/>
    <lineage>
        <taxon>Eukaryota</taxon>
        <taxon>Sar</taxon>
        <taxon>Stramenopiles</taxon>
        <taxon>Oomycota</taxon>
        <taxon>Peronosporomycetes</taxon>
        <taxon>Peronosporales</taxon>
        <taxon>Peronosporaceae</taxon>
        <taxon>Phytophthora</taxon>
    </lineage>
</organism>
<sequence length="108" mass="12513">MESTREGNCRLTTGEERPDVCGHYFMPLTSKAEPSAGGIWLREHVIHYITWVDFFSVRLPVWSNFRNKVFLSYITGKSGPGFRFVKYPHPQISLITSIRNIIINLNLR</sequence>
<proteinExistence type="predicted"/>
<dbReference type="Proteomes" id="UP000709295">
    <property type="component" value="Unassembled WGS sequence"/>
</dbReference>
<name>A0A8J5II49_9STRA</name>
<dbReference type="AlphaFoldDB" id="A0A8J5II49"/>
<gene>
    <name evidence="1" type="ORF">JG688_00010608</name>
</gene>
<protein>
    <submittedName>
        <fullName evidence="1">Uncharacterized protein</fullName>
    </submittedName>
</protein>
<evidence type="ECO:0000313" key="1">
    <source>
        <dbReference type="EMBL" id="KAG6958211.1"/>
    </source>
</evidence>
<keyword evidence="2" id="KW-1185">Reference proteome</keyword>
<dbReference type="EMBL" id="JAENGY010000681">
    <property type="protein sequence ID" value="KAG6958211.1"/>
    <property type="molecule type" value="Genomic_DNA"/>
</dbReference>